<dbReference type="RefSeq" id="WP_380843586.1">
    <property type="nucleotide sequence ID" value="NZ_JBHSFP010000017.1"/>
</dbReference>
<keyword evidence="3" id="KW-1185">Reference proteome</keyword>
<evidence type="ECO:0000313" key="3">
    <source>
        <dbReference type="Proteomes" id="UP001596004"/>
    </source>
</evidence>
<sequence>MSSQGGAHSSGLKYLTVEETATLLHISTWKVFDLIRTGELASFKPGRLRLIPESALQDYVTRMIEEAA</sequence>
<dbReference type="InterPro" id="IPR041657">
    <property type="entry name" value="HTH_17"/>
</dbReference>
<dbReference type="NCBIfam" id="TIGR01764">
    <property type="entry name" value="excise"/>
    <property type="match status" value="1"/>
</dbReference>
<dbReference type="Pfam" id="PF12728">
    <property type="entry name" value="HTH_17"/>
    <property type="match status" value="1"/>
</dbReference>
<dbReference type="InterPro" id="IPR010093">
    <property type="entry name" value="SinI_DNA-bd"/>
</dbReference>
<evidence type="ECO:0000259" key="1">
    <source>
        <dbReference type="Pfam" id="PF12728"/>
    </source>
</evidence>
<evidence type="ECO:0000313" key="2">
    <source>
        <dbReference type="EMBL" id="MFC4533796.1"/>
    </source>
</evidence>
<proteinExistence type="predicted"/>
<feature type="domain" description="Helix-turn-helix" evidence="1">
    <location>
        <begin position="14"/>
        <end position="62"/>
    </location>
</feature>
<protein>
    <submittedName>
        <fullName evidence="2">Helix-turn-helix domain-containing protein</fullName>
    </submittedName>
</protein>
<gene>
    <name evidence="2" type="ORF">ACFO60_23785</name>
</gene>
<comment type="caution">
    <text evidence="2">The sequence shown here is derived from an EMBL/GenBank/DDBJ whole genome shotgun (WGS) entry which is preliminary data.</text>
</comment>
<dbReference type="Proteomes" id="UP001596004">
    <property type="component" value="Unassembled WGS sequence"/>
</dbReference>
<reference evidence="3" key="1">
    <citation type="journal article" date="2019" name="Int. J. Syst. Evol. Microbiol.">
        <title>The Global Catalogue of Microorganisms (GCM) 10K type strain sequencing project: providing services to taxonomists for standard genome sequencing and annotation.</title>
        <authorList>
            <consortium name="The Broad Institute Genomics Platform"/>
            <consortium name="The Broad Institute Genome Sequencing Center for Infectious Disease"/>
            <person name="Wu L."/>
            <person name="Ma J."/>
        </authorList>
    </citation>
    <scope>NUCLEOTIDE SEQUENCE [LARGE SCALE GENOMIC DNA]</scope>
    <source>
        <strain evidence="3">CGMCC 4.7132</strain>
    </source>
</reference>
<dbReference type="EMBL" id="JBHSFP010000017">
    <property type="protein sequence ID" value="MFC4533796.1"/>
    <property type="molecule type" value="Genomic_DNA"/>
</dbReference>
<name>A0ABV9CL50_9ACTN</name>
<organism evidence="2 3">
    <name type="scientific">Sphaerisporangium dianthi</name>
    <dbReference type="NCBI Taxonomy" id="1436120"/>
    <lineage>
        <taxon>Bacteria</taxon>
        <taxon>Bacillati</taxon>
        <taxon>Actinomycetota</taxon>
        <taxon>Actinomycetes</taxon>
        <taxon>Streptosporangiales</taxon>
        <taxon>Streptosporangiaceae</taxon>
        <taxon>Sphaerisporangium</taxon>
    </lineage>
</organism>
<accession>A0ABV9CL50</accession>